<name>A0ABR4ITB5_9EURO</name>
<feature type="transmembrane region" description="Helical" evidence="9">
    <location>
        <begin position="172"/>
        <end position="190"/>
    </location>
</feature>
<keyword evidence="8 9" id="KW-0472">Membrane</keyword>
<evidence type="ECO:0000256" key="3">
    <source>
        <dbReference type="ARBA" id="ARBA00005179"/>
    </source>
</evidence>
<evidence type="ECO:0000256" key="9">
    <source>
        <dbReference type="SAM" id="Phobius"/>
    </source>
</evidence>
<keyword evidence="6 9" id="KW-0812">Transmembrane</keyword>
<dbReference type="Pfam" id="PF01040">
    <property type="entry name" value="UbiA"/>
    <property type="match status" value="1"/>
</dbReference>
<evidence type="ECO:0000256" key="2">
    <source>
        <dbReference type="ARBA" id="ARBA00004141"/>
    </source>
</evidence>
<comment type="cofactor">
    <cofactor evidence="1">
        <name>Mg(2+)</name>
        <dbReference type="ChEBI" id="CHEBI:18420"/>
    </cofactor>
</comment>
<evidence type="ECO:0000256" key="6">
    <source>
        <dbReference type="ARBA" id="ARBA00022692"/>
    </source>
</evidence>
<dbReference type="EMBL" id="JBFXLS010000012">
    <property type="protein sequence ID" value="KAL2830504.1"/>
    <property type="molecule type" value="Genomic_DNA"/>
</dbReference>
<feature type="transmembrane region" description="Helical" evidence="9">
    <location>
        <begin position="267"/>
        <end position="289"/>
    </location>
</feature>
<comment type="pathway">
    <text evidence="3">Secondary metabolite biosynthesis.</text>
</comment>
<comment type="similarity">
    <text evidence="4">Belongs to the UbiA prenyltransferase family.</text>
</comment>
<evidence type="ECO:0000256" key="4">
    <source>
        <dbReference type="ARBA" id="ARBA00005985"/>
    </source>
</evidence>
<evidence type="ECO:0000256" key="8">
    <source>
        <dbReference type="ARBA" id="ARBA00023136"/>
    </source>
</evidence>
<evidence type="ECO:0000256" key="5">
    <source>
        <dbReference type="ARBA" id="ARBA00022679"/>
    </source>
</evidence>
<accession>A0ABR4ITB5</accession>
<dbReference type="InterPro" id="IPR044878">
    <property type="entry name" value="UbiA_sf"/>
</dbReference>
<sequence>MSKREPKATSVTPDKHLGWIIYLPTPLIPYAELARINILFAIPLATYQTILGVLYALAILPPTPSSPQILLASSALCLASYLCHCAGCVWNDTVDQDLDRQTTRCKNRPVARGEISTPSATLYALSLIYLAYTPLAHFGLPFSSTCLRYAAAVALLTAGYPFTKRLTNYPQLWLGAGYACAFLTAAQGILDLYQNPGSTPGYTHTYPRTNPQPKTELFSSPHVTFSTTSLSAAILLLQSFFDILYALSDTEDDLRSGVGSMAVRYRFAIPQVLGVLLGLIIACLGVSGWSAGFRGVYFGLGVCGVWASLGGKVLGLMRVKLGIGRMGMGKEERGGWNIPVAVGCLMGGLGWEGTGRG</sequence>
<comment type="subcellular location">
    <subcellularLocation>
        <location evidence="2">Membrane</location>
        <topology evidence="2">Multi-pass membrane protein</topology>
    </subcellularLocation>
</comment>
<dbReference type="Proteomes" id="UP001610335">
    <property type="component" value="Unassembled WGS sequence"/>
</dbReference>
<dbReference type="Gene3D" id="1.10.357.140">
    <property type="entry name" value="UbiA prenyltransferase"/>
    <property type="match status" value="1"/>
</dbReference>
<feature type="transmembrane region" description="Helical" evidence="9">
    <location>
        <begin position="223"/>
        <end position="247"/>
    </location>
</feature>
<evidence type="ECO:0000256" key="1">
    <source>
        <dbReference type="ARBA" id="ARBA00001946"/>
    </source>
</evidence>
<gene>
    <name evidence="10" type="ORF">BDW59DRAFT_158418</name>
</gene>
<protein>
    <submittedName>
        <fullName evidence="10">UbiA prenyltransferase family-domain-containing protein</fullName>
    </submittedName>
</protein>
<reference evidence="10 11" key="1">
    <citation type="submission" date="2024-07" db="EMBL/GenBank/DDBJ databases">
        <title>Section-level genome sequencing and comparative genomics of Aspergillus sections Usti and Cavernicolus.</title>
        <authorList>
            <consortium name="Lawrence Berkeley National Laboratory"/>
            <person name="Nybo J.L."/>
            <person name="Vesth T.C."/>
            <person name="Theobald S."/>
            <person name="Frisvad J.C."/>
            <person name="Larsen T.O."/>
            <person name="Kjaerboelling I."/>
            <person name="Rothschild-Mancinelli K."/>
            <person name="Lyhne E.K."/>
            <person name="Kogle M.E."/>
            <person name="Barry K."/>
            <person name="Clum A."/>
            <person name="Na H."/>
            <person name="Ledsgaard L."/>
            <person name="Lin J."/>
            <person name="Lipzen A."/>
            <person name="Kuo A."/>
            <person name="Riley R."/>
            <person name="Mondo S."/>
            <person name="LaButti K."/>
            <person name="Haridas S."/>
            <person name="Pangalinan J."/>
            <person name="Salamov A.A."/>
            <person name="Simmons B.A."/>
            <person name="Magnuson J.K."/>
            <person name="Chen J."/>
            <person name="Drula E."/>
            <person name="Henrissat B."/>
            <person name="Wiebenga A."/>
            <person name="Lubbers R.J."/>
            <person name="Gomes A.C."/>
            <person name="Makela M.R."/>
            <person name="Stajich J."/>
            <person name="Grigoriev I.V."/>
            <person name="Mortensen U.H."/>
            <person name="De vries R.P."/>
            <person name="Baker S.E."/>
            <person name="Andersen M.R."/>
        </authorList>
    </citation>
    <scope>NUCLEOTIDE SEQUENCE [LARGE SCALE GENOMIC DNA]</scope>
    <source>
        <strain evidence="10 11">CBS 600.67</strain>
    </source>
</reference>
<comment type="caution">
    <text evidence="10">The sequence shown here is derived from an EMBL/GenBank/DDBJ whole genome shotgun (WGS) entry which is preliminary data.</text>
</comment>
<feature type="transmembrane region" description="Helical" evidence="9">
    <location>
        <begin position="111"/>
        <end position="132"/>
    </location>
</feature>
<evidence type="ECO:0000313" key="10">
    <source>
        <dbReference type="EMBL" id="KAL2830504.1"/>
    </source>
</evidence>
<feature type="transmembrane region" description="Helical" evidence="9">
    <location>
        <begin position="295"/>
        <end position="314"/>
    </location>
</feature>
<keyword evidence="7 9" id="KW-1133">Transmembrane helix</keyword>
<dbReference type="PANTHER" id="PTHR11048">
    <property type="entry name" value="PRENYLTRANSFERASES"/>
    <property type="match status" value="1"/>
</dbReference>
<dbReference type="Gene3D" id="1.20.120.1780">
    <property type="entry name" value="UbiA prenyltransferase"/>
    <property type="match status" value="1"/>
</dbReference>
<organism evidence="10 11">
    <name type="scientific">Aspergillus cavernicola</name>
    <dbReference type="NCBI Taxonomy" id="176166"/>
    <lineage>
        <taxon>Eukaryota</taxon>
        <taxon>Fungi</taxon>
        <taxon>Dikarya</taxon>
        <taxon>Ascomycota</taxon>
        <taxon>Pezizomycotina</taxon>
        <taxon>Eurotiomycetes</taxon>
        <taxon>Eurotiomycetidae</taxon>
        <taxon>Eurotiales</taxon>
        <taxon>Aspergillaceae</taxon>
        <taxon>Aspergillus</taxon>
        <taxon>Aspergillus subgen. Nidulantes</taxon>
    </lineage>
</organism>
<feature type="transmembrane region" description="Helical" evidence="9">
    <location>
        <begin position="69"/>
        <end position="90"/>
    </location>
</feature>
<evidence type="ECO:0000256" key="7">
    <source>
        <dbReference type="ARBA" id="ARBA00022989"/>
    </source>
</evidence>
<feature type="transmembrane region" description="Helical" evidence="9">
    <location>
        <begin position="36"/>
        <end position="57"/>
    </location>
</feature>
<keyword evidence="11" id="KW-1185">Reference proteome</keyword>
<dbReference type="PANTHER" id="PTHR11048:SF28">
    <property type="entry name" value="4-HYDROXYBENZOATE POLYPRENYLTRANSFERASE, MITOCHONDRIAL"/>
    <property type="match status" value="1"/>
</dbReference>
<feature type="transmembrane region" description="Helical" evidence="9">
    <location>
        <begin position="138"/>
        <end position="160"/>
    </location>
</feature>
<dbReference type="InterPro" id="IPR000537">
    <property type="entry name" value="UbiA_prenyltransferase"/>
</dbReference>
<proteinExistence type="inferred from homology"/>
<keyword evidence="5" id="KW-0808">Transferase</keyword>
<dbReference type="InterPro" id="IPR039653">
    <property type="entry name" value="Prenyltransferase"/>
</dbReference>
<evidence type="ECO:0000313" key="11">
    <source>
        <dbReference type="Proteomes" id="UP001610335"/>
    </source>
</evidence>